<protein>
    <submittedName>
        <fullName evidence="1">Uncharacterized protein</fullName>
    </submittedName>
</protein>
<organism evidence="1 2">
    <name type="scientific">Senna tora</name>
    <dbReference type="NCBI Taxonomy" id="362788"/>
    <lineage>
        <taxon>Eukaryota</taxon>
        <taxon>Viridiplantae</taxon>
        <taxon>Streptophyta</taxon>
        <taxon>Embryophyta</taxon>
        <taxon>Tracheophyta</taxon>
        <taxon>Spermatophyta</taxon>
        <taxon>Magnoliopsida</taxon>
        <taxon>eudicotyledons</taxon>
        <taxon>Gunneridae</taxon>
        <taxon>Pentapetalae</taxon>
        <taxon>rosids</taxon>
        <taxon>fabids</taxon>
        <taxon>Fabales</taxon>
        <taxon>Fabaceae</taxon>
        <taxon>Caesalpinioideae</taxon>
        <taxon>Cassia clade</taxon>
        <taxon>Senna</taxon>
    </lineage>
</organism>
<reference evidence="1" key="1">
    <citation type="submission" date="2020-09" db="EMBL/GenBank/DDBJ databases">
        <title>Genome-Enabled Discovery of Anthraquinone Biosynthesis in Senna tora.</title>
        <authorList>
            <person name="Kang S.-H."/>
            <person name="Pandey R.P."/>
            <person name="Lee C.-M."/>
            <person name="Sim J.-S."/>
            <person name="Jeong J.-T."/>
            <person name="Choi B.-S."/>
            <person name="Jung M."/>
            <person name="Ginzburg D."/>
            <person name="Zhao K."/>
            <person name="Won S.Y."/>
            <person name="Oh T.-J."/>
            <person name="Yu Y."/>
            <person name="Kim N.-H."/>
            <person name="Lee O.R."/>
            <person name="Lee T.-H."/>
            <person name="Bashyal P."/>
            <person name="Kim T.-S."/>
            <person name="Lee W.-H."/>
            <person name="Kawkins C."/>
            <person name="Kim C.-K."/>
            <person name="Kim J.S."/>
            <person name="Ahn B.O."/>
            <person name="Rhee S.Y."/>
            <person name="Sohng J.K."/>
        </authorList>
    </citation>
    <scope>NUCLEOTIDE SEQUENCE</scope>
    <source>
        <tissue evidence="1">Leaf</tissue>
    </source>
</reference>
<gene>
    <name evidence="1" type="ORF">G2W53_007208</name>
</gene>
<comment type="caution">
    <text evidence="1">The sequence shown here is derived from an EMBL/GenBank/DDBJ whole genome shotgun (WGS) entry which is preliminary data.</text>
</comment>
<proteinExistence type="predicted"/>
<evidence type="ECO:0000313" key="1">
    <source>
        <dbReference type="EMBL" id="KAF7838726.1"/>
    </source>
</evidence>
<accession>A0A835CEQ9</accession>
<dbReference type="Proteomes" id="UP000634136">
    <property type="component" value="Unassembled WGS sequence"/>
</dbReference>
<keyword evidence="2" id="KW-1185">Reference proteome</keyword>
<dbReference type="AlphaFoldDB" id="A0A835CEQ9"/>
<sequence>MKGYELCVICWESCFEVLTLTLWVRSRSLATSCNINPNLKSGYNGKSRAETTGEDERELKFEDALNSNVFINGELKASINVNDRHWRVEWLDALKFLFWGANHGYHPLIRFNGLSEAMQTSE</sequence>
<name>A0A835CEQ9_9FABA</name>
<dbReference type="EMBL" id="JAAIUW010000003">
    <property type="protein sequence ID" value="KAF7838726.1"/>
    <property type="molecule type" value="Genomic_DNA"/>
</dbReference>
<evidence type="ECO:0000313" key="2">
    <source>
        <dbReference type="Proteomes" id="UP000634136"/>
    </source>
</evidence>